<protein>
    <recommendedName>
        <fullName evidence="2">Radical SAM core domain-containing protein</fullName>
    </recommendedName>
</protein>
<accession>X1JQX4</accession>
<reference evidence="1" key="1">
    <citation type="journal article" date="2014" name="Front. Microbiol.">
        <title>High frequency of phylogenetically diverse reductive dehalogenase-homologous genes in deep subseafloor sedimentary metagenomes.</title>
        <authorList>
            <person name="Kawai M."/>
            <person name="Futagami T."/>
            <person name="Toyoda A."/>
            <person name="Takaki Y."/>
            <person name="Nishi S."/>
            <person name="Hori S."/>
            <person name="Arai W."/>
            <person name="Tsubouchi T."/>
            <person name="Morono Y."/>
            <person name="Uchiyama I."/>
            <person name="Ito T."/>
            <person name="Fujiyama A."/>
            <person name="Inagaki F."/>
            <person name="Takami H."/>
        </authorList>
    </citation>
    <scope>NUCLEOTIDE SEQUENCE</scope>
    <source>
        <strain evidence="1">Expedition CK06-06</strain>
    </source>
</reference>
<proteinExistence type="predicted"/>
<gene>
    <name evidence="1" type="ORF">S03H2_69315</name>
</gene>
<dbReference type="InterPro" id="IPR034474">
    <property type="entry name" value="Methyltransferase_Class_D"/>
</dbReference>
<dbReference type="InterPro" id="IPR058240">
    <property type="entry name" value="rSAM_sf"/>
</dbReference>
<dbReference type="PANTHER" id="PTHR43306">
    <property type="entry name" value="7,8-DIHYDRO-6-HYDROXYMETHYLPTERIN DIMETHYLTRANSFERASE"/>
    <property type="match status" value="1"/>
</dbReference>
<organism evidence="1">
    <name type="scientific">marine sediment metagenome</name>
    <dbReference type="NCBI Taxonomy" id="412755"/>
    <lineage>
        <taxon>unclassified sequences</taxon>
        <taxon>metagenomes</taxon>
        <taxon>ecological metagenomes</taxon>
    </lineage>
</organism>
<feature type="non-terminal residue" evidence="1">
    <location>
        <position position="1"/>
    </location>
</feature>
<comment type="caution">
    <text evidence="1">The sequence shown here is derived from an EMBL/GenBank/DDBJ whole genome shotgun (WGS) entry which is preliminary data.</text>
</comment>
<dbReference type="SUPFAM" id="SSF102114">
    <property type="entry name" value="Radical SAM enzymes"/>
    <property type="match status" value="1"/>
</dbReference>
<evidence type="ECO:0000313" key="1">
    <source>
        <dbReference type="EMBL" id="GAH96447.1"/>
    </source>
</evidence>
<dbReference type="InterPro" id="IPR013785">
    <property type="entry name" value="Aldolase_TIM"/>
</dbReference>
<dbReference type="Gene3D" id="3.20.20.70">
    <property type="entry name" value="Aldolase class I"/>
    <property type="match status" value="1"/>
</dbReference>
<dbReference type="PANTHER" id="PTHR43306:SF1">
    <property type="entry name" value="7,8-DIHYDRO-6-HYDROXYMETHYLPTERIN DIMETHYLTRANSFERASE"/>
    <property type="match status" value="1"/>
</dbReference>
<dbReference type="EMBL" id="BARU01045773">
    <property type="protein sequence ID" value="GAH96447.1"/>
    <property type="molecule type" value="Genomic_DNA"/>
</dbReference>
<name>X1JQX4_9ZZZZ</name>
<dbReference type="AlphaFoldDB" id="X1JQX4"/>
<sequence length="63" mass="7033">ICLIDITNRCNLACPICFANASAKGYVVEPTFEELIQIMEHFRSMKPIPADFKFGAITKRANA</sequence>
<evidence type="ECO:0008006" key="2">
    <source>
        <dbReference type="Google" id="ProtNLM"/>
    </source>
</evidence>